<gene>
    <name evidence="2" type="ORF">C7M71_019340</name>
</gene>
<dbReference type="RefSeq" id="WP_111491188.1">
    <property type="nucleotide sequence ID" value="NZ_CP031264.1"/>
</dbReference>
<dbReference type="KEGG" id="stri:C7M71_019340"/>
<keyword evidence="3" id="KW-1185">Reference proteome</keyword>
<dbReference type="OrthoDB" id="5146801at2"/>
<accession>A0A345SZU1</accession>
<dbReference type="Proteomes" id="UP000249340">
    <property type="component" value="Chromosome"/>
</dbReference>
<proteinExistence type="predicted"/>
<sequence>MGHHGGVASDTKTQRGRQTVRDMILSLLVVGGVAAVVYIFIPHSEGDPVRTVPYTVELATARRAAPYPVLAPQGLPAQWRATSVRYSADDGGHATWHLGFVTPSGSYAAVEQSDDSADGVLRAQVKGGKPDGSASVGGEDWDRYQGEPYRALVRESGGATTVVTGSASYRELAQLAQALHG</sequence>
<keyword evidence="1" id="KW-1133">Transmembrane helix</keyword>
<keyword evidence="1" id="KW-0472">Membrane</keyword>
<evidence type="ECO:0000313" key="2">
    <source>
        <dbReference type="EMBL" id="AXI79246.1"/>
    </source>
</evidence>
<organism evidence="2 3">
    <name type="scientific">Peterkaempfera bronchialis</name>
    <dbReference type="NCBI Taxonomy" id="2126346"/>
    <lineage>
        <taxon>Bacteria</taxon>
        <taxon>Bacillati</taxon>
        <taxon>Actinomycetota</taxon>
        <taxon>Actinomycetes</taxon>
        <taxon>Kitasatosporales</taxon>
        <taxon>Streptomycetaceae</taxon>
        <taxon>Peterkaempfera</taxon>
    </lineage>
</organism>
<evidence type="ECO:0000313" key="3">
    <source>
        <dbReference type="Proteomes" id="UP000249340"/>
    </source>
</evidence>
<protein>
    <submittedName>
        <fullName evidence="2">DUF4245 domain-containing protein</fullName>
    </submittedName>
</protein>
<dbReference type="Pfam" id="PF14030">
    <property type="entry name" value="DUF4245"/>
    <property type="match status" value="1"/>
</dbReference>
<keyword evidence="1" id="KW-0812">Transmembrane</keyword>
<reference evidence="3" key="1">
    <citation type="submission" date="2018-07" db="EMBL/GenBank/DDBJ databases">
        <title>Streptacidiphilus bronchialis DSM 106435 chromosome.</title>
        <authorList>
            <person name="Batra D."/>
            <person name="Gulvik C.A."/>
        </authorList>
    </citation>
    <scope>NUCLEOTIDE SEQUENCE [LARGE SCALE GENOMIC DNA]</scope>
    <source>
        <strain evidence="3">DSM 106435</strain>
    </source>
</reference>
<dbReference type="AlphaFoldDB" id="A0A345SZU1"/>
<evidence type="ECO:0000256" key="1">
    <source>
        <dbReference type="SAM" id="Phobius"/>
    </source>
</evidence>
<feature type="transmembrane region" description="Helical" evidence="1">
    <location>
        <begin position="23"/>
        <end position="41"/>
    </location>
</feature>
<dbReference type="EMBL" id="CP031264">
    <property type="protein sequence ID" value="AXI79246.1"/>
    <property type="molecule type" value="Genomic_DNA"/>
</dbReference>
<dbReference type="InterPro" id="IPR025339">
    <property type="entry name" value="DUF4245"/>
</dbReference>
<name>A0A345SZU1_9ACTN</name>